<dbReference type="InterPro" id="IPR013425">
    <property type="entry name" value="Autotrns_rpt"/>
</dbReference>
<dbReference type="PATRIC" id="fig|1397108.4.peg.887"/>
<reference evidence="2" key="1">
    <citation type="submission" date="2015-05" db="EMBL/GenBank/DDBJ databases">
        <authorList>
            <person name="Oh H.-M."/>
            <person name="Yang J.-A."/>
            <person name="Cho J.-C."/>
            <person name="Kang I."/>
        </authorList>
    </citation>
    <scope>NUCLEOTIDE SEQUENCE [LARGE SCALE GENOMIC DNA]</scope>
    <source>
        <strain evidence="2">IMCC 12053</strain>
    </source>
</reference>
<dbReference type="KEGG" id="cmar:IMCC12053_857"/>
<dbReference type="PROSITE" id="PS51208">
    <property type="entry name" value="AUTOTRANSPORTER"/>
    <property type="match status" value="1"/>
</dbReference>
<keyword evidence="2" id="KW-1185">Reference proteome</keyword>
<dbReference type="Proteomes" id="UP000064920">
    <property type="component" value="Chromosome"/>
</dbReference>
<protein>
    <submittedName>
        <fullName evidence="1">Outer membrane autotransporter</fullName>
    </submittedName>
</protein>
<dbReference type="STRING" id="1397108.IMCC12053_857"/>
<organism evidence="1 2">
    <name type="scientific">Celeribacter marinus</name>
    <dbReference type="NCBI Taxonomy" id="1397108"/>
    <lineage>
        <taxon>Bacteria</taxon>
        <taxon>Pseudomonadati</taxon>
        <taxon>Pseudomonadota</taxon>
        <taxon>Alphaproteobacteria</taxon>
        <taxon>Rhodobacterales</taxon>
        <taxon>Roseobacteraceae</taxon>
        <taxon>Celeribacter</taxon>
    </lineage>
</organism>
<accession>A0A0N7HIC1</accession>
<evidence type="ECO:0000313" key="2">
    <source>
        <dbReference type="Proteomes" id="UP000064920"/>
    </source>
</evidence>
<dbReference type="InterPro" id="IPR005546">
    <property type="entry name" value="Autotransporte_beta"/>
</dbReference>
<dbReference type="EMBL" id="CP012023">
    <property type="protein sequence ID" value="ALI54805.1"/>
    <property type="molecule type" value="Genomic_DNA"/>
</dbReference>
<dbReference type="NCBIfam" id="TIGR02601">
    <property type="entry name" value="autotrns_rpt"/>
    <property type="match status" value="1"/>
</dbReference>
<dbReference type="InterPro" id="IPR036709">
    <property type="entry name" value="Autotransporte_beta_dom_sf"/>
</dbReference>
<gene>
    <name evidence="1" type="ORF">IMCC12053_857</name>
</gene>
<sequence length="2082" mass="209181">MHNFTTTGGAGSGGGAGLGGVFFVDQGATLTVINTDFKSNRVEGGQGGSDAALRFYDKSLSVTGSTVTLPSIVVLGDIELLTYNTTSGLCEFDTASASSDTLGLLQKDSTASFGAYGAVAKVDSISATNVRFETPVSIAADKVIGFTNSNITAVDDELSVSYAYADDGQGGYKLVEPAGLNSIVKGSKLVAGISGDRANQMSTVSVVEYYTAAEAATKEGQLGAPYTGLLQGKIKSITLEDNLSSESSLTTFDFLGAPTFDVAQFYTTDNNGIQTITMTNPTGTFREGMTVTWTEDGNEQTATIDTVSSDGRSFVLDNAALPADVFAFDAVENPMTGDNSVRISGAQSQFSVGQTIYVPSESGGAAFEATVASVSSDDIVTVTPVSSGTKLADFYNSAVGLAIKIPSAEVTGGGSTITIKYDTSKRSGETDGARDARIAAEFGSRTIDGAAFVEGTTADFASLDATSGTVTLSLSENAISGESVEYFKLYDPLSTGGSMNNIAAPAHTGGPDGGDGYSANGLSSFFNDGEGVDGTNGGPAGDPDNGVGFNGGDGGNGTDGQPVNAWLIYDMVAAAGGLKTATMDIGLASLDVAAAATPDPVIGAAVSAPDPVEVAKAATGMSKAQIDLGFAIADLTLATVNLSYWAAQLGQGLAGLGGAGGDAGEASGGGSGLGGALFVREGGNLVIQGDALFELNYVAGGTTTSEFGEAGMAAGTDLFMMKGANVRLQPGLGSEIRFEGDIADDSLATNDGFMNAAGDGADITIAGDGGLVIFNGENTYSGNTILEGASLTAEMGVGVNDSSLMRFNGAGSTTIAETGTLALATAGSFLLQEDYVRRAGMDPFETSWTGSGGFASSLSEGVKVNLGLLDEDTNRGQALKWGFDGFFVGGDATGAGMNGALTFGSELAVGAVEFTNSVDLNGFDGSGAGTIGRVAVDDTGAVGSSQATLSGDWTNGGLVVGDANPTSDFTGSLFMMGDNALSQLLLAGGTLSTYAGEDAAGTLFAANADIVVGSNSTLHTFADEVATTVNVAEDGIWALSGGLDASGSVVNSGTIGVIGDHEWLLEDGVSRGQVYAELQSVSALDYLADDFADWNGIAKVGGDVTNASTGSLLQFGALDVTGSVFNAGIWGIGANVNVGTDIANTGQALVIGDIESVGGSVANGGFWDQKADVTVTGNVVNEDSDVNAAEFSQNGTLTAGGYVENNAHWYIGTDSAINAATLIGSGEFCLEDGLVDANLECGGGTATTLDLALTGDSTFDGVFAGSGNLTKKDVGVLTLTAAQAFAGILTVEGGLIQNNATMNDALDIVVETAGAYTVGAADTVATITNRGTFTVDQDVRTTALLHNDAGGKLTLNADVATSAGNVQNDGEMVLSGDRTLTLGTTTAAGLTGAATGVIKIDAAQSLTVDQDADTTYSGSFARVGDDRSASFTKAGDGVLTLAGAVDLLTINITEGALAFNGDDLINHDANVNVALNASMVLTFGDQSINKLLGAGTVELGANDLFIRDGGSFDGSINGTGMVDVESGDFAVSGTLASPDSLFVVNDTSTTTVTSTGSLAANNLQVDGDLVLGGNGAMVTAADAQVTGVLRGSGMVDASTTVHGGGQLNPGASPGELTFANLTLASGSSTTMEIDTAGASAIAGTDYDRVNVSTGGTLTITDDAVLNLVENDASALGETTHIFDFDDFAIDGMFGTATTTGTNDVIMNLATGNVVGLGTTTLSELEALALTPNHAAIYDGLMVNDAGGVAQFYGGEFVEALTQTLAASGDTSAVFRKASPEAYASLGSAAEAAAVNAMPNWIAGFAGYEGQKHSFFNASNAHFDTAEVMAENTAFGVDVTTSSTGFGQTMQGATVLFSLGTVSSSVNSDLMTGSGSGNHFGATVLGEIAGSNGAFWTMGVSHTSVTLDGTRLANGGTVDFDNVRSSATQMSFGLEYQHATALTNLGLRAGAVFGTSSSDAFMETTGGSNTLDVMAVDKASSSYARLELGTKLGVHVGNKTQLSGALDLSAPFGGDNMVDGSYDNGQGAFSVGSVGLNRANMSARVGVTHAITDAGTVSFDLGADNAWGDDADVTASLEARFSF</sequence>
<dbReference type="RefSeq" id="WP_236852585.1">
    <property type="nucleotide sequence ID" value="NZ_CP012023.1"/>
</dbReference>
<evidence type="ECO:0000313" key="1">
    <source>
        <dbReference type="EMBL" id="ALI54805.1"/>
    </source>
</evidence>
<dbReference type="SUPFAM" id="SSF51126">
    <property type="entry name" value="Pectin lyase-like"/>
    <property type="match status" value="1"/>
</dbReference>
<name>A0A0N7HIC1_9RHOB</name>
<proteinExistence type="predicted"/>
<dbReference type="InterPro" id="IPR011050">
    <property type="entry name" value="Pectin_lyase_fold/virulence"/>
</dbReference>
<dbReference type="SUPFAM" id="SSF103515">
    <property type="entry name" value="Autotransporter"/>
    <property type="match status" value="1"/>
</dbReference>